<name>A0A8J7RMX0_9BACT</name>
<keyword evidence="3" id="KW-1185">Reference proteome</keyword>
<protein>
    <submittedName>
        <fullName evidence="2">Transposase</fullName>
    </submittedName>
</protein>
<dbReference type="EMBL" id="JAFIDN010000017">
    <property type="protein sequence ID" value="MBP3193920.1"/>
    <property type="molecule type" value="Genomic_DNA"/>
</dbReference>
<reference evidence="2" key="1">
    <citation type="submission" date="2021-02" db="EMBL/GenBank/DDBJ databases">
        <title>Natronogracilivirga saccharolytica gen. nov. sp. nov. a new anaerobic, haloalkiliphilic carbohydrate-fermenting bacterium from soda lake and proposing of Cyclonatronumiaceae fam. nov. in the phylum Balneolaeota.</title>
        <authorList>
            <person name="Zhilina T.N."/>
            <person name="Sorokin D.Y."/>
            <person name="Zavarzina D.G."/>
            <person name="Toshchakov S.V."/>
            <person name="Kublanov I.V."/>
        </authorList>
    </citation>
    <scope>NUCLEOTIDE SEQUENCE</scope>
    <source>
        <strain evidence="2">Z-1702</strain>
    </source>
</reference>
<evidence type="ECO:0000259" key="1">
    <source>
        <dbReference type="Pfam" id="PF01610"/>
    </source>
</evidence>
<evidence type="ECO:0000313" key="2">
    <source>
        <dbReference type="EMBL" id="MBP3193920.1"/>
    </source>
</evidence>
<dbReference type="AlphaFoldDB" id="A0A8J7RMX0"/>
<dbReference type="Pfam" id="PF01610">
    <property type="entry name" value="DDE_Tnp_ISL3"/>
    <property type="match status" value="1"/>
</dbReference>
<accession>A0A8J7RMX0</accession>
<evidence type="ECO:0000313" key="3">
    <source>
        <dbReference type="Proteomes" id="UP000673975"/>
    </source>
</evidence>
<proteinExistence type="predicted"/>
<dbReference type="InterPro" id="IPR047951">
    <property type="entry name" value="Transpos_ISL3"/>
</dbReference>
<comment type="caution">
    <text evidence="2">The sequence shown here is derived from an EMBL/GenBank/DDBJ whole genome shotgun (WGS) entry which is preliminary data.</text>
</comment>
<dbReference type="PANTHER" id="PTHR33498">
    <property type="entry name" value="TRANSPOSASE FOR INSERTION SEQUENCE ELEMENT IS1557"/>
    <property type="match status" value="1"/>
</dbReference>
<dbReference type="Proteomes" id="UP000673975">
    <property type="component" value="Unassembled WGS sequence"/>
</dbReference>
<sequence length="310" mass="36368">MNYHLVYREYKDVSGYEDWPARKHASEYLVFPENIGKKLSLDELSVSKGELYTFLTNKAAKGRKGALVASIGSTKTDEIVAQISRIPQHKRMQVQEVTLDMAENMAGAVRELFPNADLVIDRFHVEKLGHEVLQHLRVKLRWEAIEAENEAIKEAKKQGESYRPEVFHNGDTRKQLLARSRYALFKHSGKWTLNQQMRMKILFEQYPELKQAHDHRLKLNQIYKKQQNRIHGKEQLQQWIAQSKKHKIKGFRRMAYTIEHYLENIANFFLNRSTNASAESFNAKVKQFRAIQRGVTDAEFFLFRLSKIYA</sequence>
<dbReference type="RefSeq" id="WP_210513379.1">
    <property type="nucleotide sequence ID" value="NZ_JAFIDN010000017.1"/>
</dbReference>
<dbReference type="PANTHER" id="PTHR33498:SF1">
    <property type="entry name" value="TRANSPOSASE FOR INSERTION SEQUENCE ELEMENT IS1557"/>
    <property type="match status" value="1"/>
</dbReference>
<gene>
    <name evidence="2" type="ORF">NATSA_14680</name>
</gene>
<feature type="domain" description="Transposase IS204/IS1001/IS1096/IS1165 DDE" evidence="1">
    <location>
        <begin position="39"/>
        <end position="304"/>
    </location>
</feature>
<dbReference type="InterPro" id="IPR002560">
    <property type="entry name" value="Transposase_DDE"/>
</dbReference>
<organism evidence="2 3">
    <name type="scientific">Natronogracilivirga saccharolytica</name>
    <dbReference type="NCBI Taxonomy" id="2812953"/>
    <lineage>
        <taxon>Bacteria</taxon>
        <taxon>Pseudomonadati</taxon>
        <taxon>Balneolota</taxon>
        <taxon>Balneolia</taxon>
        <taxon>Balneolales</taxon>
        <taxon>Cyclonatronaceae</taxon>
        <taxon>Natronogracilivirga</taxon>
    </lineage>
</organism>